<accession>A0A0H3AA16</accession>
<dbReference type="PROSITE" id="PS50975">
    <property type="entry name" value="ATP_GRASP"/>
    <property type="match status" value="1"/>
</dbReference>
<evidence type="ECO:0000259" key="16">
    <source>
        <dbReference type="PROSITE" id="PS50975"/>
    </source>
</evidence>
<dbReference type="GO" id="GO:0046872">
    <property type="term" value="F:metal ion binding"/>
    <property type="evidence" value="ECO:0007669"/>
    <property type="project" value="UniProtKB-KW"/>
</dbReference>
<dbReference type="InterPro" id="IPR013815">
    <property type="entry name" value="ATP_grasp_subdomain_1"/>
</dbReference>
<comment type="cofactor">
    <cofactor evidence="1">
        <name>Mn(2+)</name>
        <dbReference type="ChEBI" id="CHEBI:29035"/>
    </cofactor>
</comment>
<dbReference type="Pfam" id="PF01071">
    <property type="entry name" value="GARS_A"/>
    <property type="match status" value="1"/>
</dbReference>
<dbReference type="HAMAP" id="MF_00138">
    <property type="entry name" value="GARS"/>
    <property type="match status" value="1"/>
</dbReference>
<evidence type="ECO:0000256" key="15">
    <source>
        <dbReference type="PROSITE-ProRule" id="PRU00409"/>
    </source>
</evidence>
<keyword evidence="7 15" id="KW-0547">Nucleotide-binding</keyword>
<dbReference type="InterPro" id="IPR020562">
    <property type="entry name" value="PRibGlycinamide_synth_N"/>
</dbReference>
<evidence type="ECO:0000313" key="17">
    <source>
        <dbReference type="EMBL" id="ABM29469.1"/>
    </source>
</evidence>
<comment type="similarity">
    <text evidence="11 14">Belongs to the GARS family.</text>
</comment>
<evidence type="ECO:0000256" key="2">
    <source>
        <dbReference type="ARBA" id="ARBA00001946"/>
    </source>
</evidence>
<dbReference type="GO" id="GO:0005524">
    <property type="term" value="F:ATP binding"/>
    <property type="evidence" value="ECO:0007669"/>
    <property type="project" value="UniProtKB-UniRule"/>
</dbReference>
<dbReference type="Gene3D" id="3.30.1490.20">
    <property type="entry name" value="ATP-grasp fold, A domain"/>
    <property type="match status" value="1"/>
</dbReference>
<dbReference type="UniPathway" id="UPA00074">
    <property type="reaction ID" value="UER00125"/>
</dbReference>
<comment type="pathway">
    <text evidence="3 14">Purine metabolism; IMP biosynthesis via de novo pathway; N(1)-(5-phospho-D-ribosyl)glycinamide from 5-phospho-alpha-D-ribose 1-diphosphate: step 2/2.</text>
</comment>
<dbReference type="KEGG" id="dvl:Dvul_2453"/>
<evidence type="ECO:0000256" key="8">
    <source>
        <dbReference type="ARBA" id="ARBA00022755"/>
    </source>
</evidence>
<keyword evidence="10" id="KW-0464">Manganese</keyword>
<proteinExistence type="inferred from homology"/>
<evidence type="ECO:0000256" key="13">
    <source>
        <dbReference type="ARBA" id="ARBA00042864"/>
    </source>
</evidence>
<keyword evidence="6" id="KW-0479">Metal-binding</keyword>
<dbReference type="InterPro" id="IPR020560">
    <property type="entry name" value="PRibGlycinamide_synth_C-dom"/>
</dbReference>
<dbReference type="InterPro" id="IPR011761">
    <property type="entry name" value="ATP-grasp"/>
</dbReference>
<dbReference type="PANTHER" id="PTHR43472:SF1">
    <property type="entry name" value="PHOSPHORIBOSYLAMINE--GLYCINE LIGASE, CHLOROPLASTIC"/>
    <property type="match status" value="1"/>
</dbReference>
<dbReference type="FunFam" id="3.30.1490.20:FF:000006">
    <property type="entry name" value="phosphoribosylamine--glycine ligase, chloroplastic-like"/>
    <property type="match status" value="1"/>
</dbReference>
<evidence type="ECO:0000256" key="1">
    <source>
        <dbReference type="ARBA" id="ARBA00001936"/>
    </source>
</evidence>
<dbReference type="SUPFAM" id="SSF51246">
    <property type="entry name" value="Rudiment single hybrid motif"/>
    <property type="match status" value="1"/>
</dbReference>
<evidence type="ECO:0000256" key="4">
    <source>
        <dbReference type="ARBA" id="ARBA00013255"/>
    </source>
</evidence>
<comment type="catalytic activity">
    <reaction evidence="14">
        <text>5-phospho-beta-D-ribosylamine + glycine + ATP = N(1)-(5-phospho-beta-D-ribosyl)glycinamide + ADP + phosphate + H(+)</text>
        <dbReference type="Rhea" id="RHEA:17453"/>
        <dbReference type="ChEBI" id="CHEBI:15378"/>
        <dbReference type="ChEBI" id="CHEBI:30616"/>
        <dbReference type="ChEBI" id="CHEBI:43474"/>
        <dbReference type="ChEBI" id="CHEBI:57305"/>
        <dbReference type="ChEBI" id="CHEBI:58681"/>
        <dbReference type="ChEBI" id="CHEBI:143788"/>
        <dbReference type="ChEBI" id="CHEBI:456216"/>
        <dbReference type="EC" id="6.3.4.13"/>
    </reaction>
</comment>
<evidence type="ECO:0000256" key="6">
    <source>
        <dbReference type="ARBA" id="ARBA00022723"/>
    </source>
</evidence>
<evidence type="ECO:0000256" key="5">
    <source>
        <dbReference type="ARBA" id="ARBA00022598"/>
    </source>
</evidence>
<dbReference type="PROSITE" id="PS00184">
    <property type="entry name" value="GARS"/>
    <property type="match status" value="1"/>
</dbReference>
<evidence type="ECO:0000256" key="9">
    <source>
        <dbReference type="ARBA" id="ARBA00022840"/>
    </source>
</evidence>
<dbReference type="Gene3D" id="3.40.50.20">
    <property type="match status" value="1"/>
</dbReference>
<reference evidence="18" key="1">
    <citation type="journal article" date="2009" name="Environ. Microbiol.">
        <title>Contribution of mobile genetic elements to Desulfovibrio vulgaris genome plasticity.</title>
        <authorList>
            <person name="Walker C.B."/>
            <person name="Stolyar S."/>
            <person name="Chivian D."/>
            <person name="Pinel N."/>
            <person name="Gabster J.A."/>
            <person name="Dehal P.S."/>
            <person name="He Z."/>
            <person name="Yang Z.K."/>
            <person name="Yen H.C."/>
            <person name="Zhou J."/>
            <person name="Wall J.D."/>
            <person name="Hazen T.C."/>
            <person name="Arkin A.P."/>
            <person name="Stahl D.A."/>
        </authorList>
    </citation>
    <scope>NUCLEOTIDE SEQUENCE [LARGE SCALE GENOMIC DNA]</scope>
    <source>
        <strain evidence="18">DP4</strain>
    </source>
</reference>
<dbReference type="InterPro" id="IPR020561">
    <property type="entry name" value="PRibGlycinamid_synth_ATP-grasp"/>
</dbReference>
<dbReference type="SMART" id="SM01209">
    <property type="entry name" value="GARS_A"/>
    <property type="match status" value="1"/>
</dbReference>
<evidence type="ECO:0000256" key="7">
    <source>
        <dbReference type="ARBA" id="ARBA00022741"/>
    </source>
</evidence>
<dbReference type="FunFam" id="3.30.470.20:FF:000018">
    <property type="entry name" value="Trifunctional purine biosynthetic protein adenosine-3"/>
    <property type="match status" value="1"/>
</dbReference>
<evidence type="ECO:0000256" key="3">
    <source>
        <dbReference type="ARBA" id="ARBA00005174"/>
    </source>
</evidence>
<feature type="domain" description="ATP-grasp" evidence="16">
    <location>
        <begin position="107"/>
        <end position="313"/>
    </location>
</feature>
<evidence type="ECO:0000256" key="11">
    <source>
        <dbReference type="ARBA" id="ARBA00038345"/>
    </source>
</evidence>
<evidence type="ECO:0000256" key="10">
    <source>
        <dbReference type="ARBA" id="ARBA00023211"/>
    </source>
</evidence>
<keyword evidence="5 14" id="KW-0436">Ligase</keyword>
<dbReference type="FunFam" id="3.90.600.10:FF:000001">
    <property type="entry name" value="Trifunctional purine biosynthetic protein adenosine-3"/>
    <property type="match status" value="1"/>
</dbReference>
<evidence type="ECO:0000313" key="18">
    <source>
        <dbReference type="Proteomes" id="UP000009173"/>
    </source>
</evidence>
<dbReference type="HOGENOM" id="CLU_027420_3_1_7"/>
<dbReference type="EC" id="6.3.4.13" evidence="4 14"/>
<dbReference type="Pfam" id="PF02843">
    <property type="entry name" value="GARS_C"/>
    <property type="match status" value="1"/>
</dbReference>
<name>A0A0H3AA16_NITV4</name>
<dbReference type="InterPro" id="IPR020559">
    <property type="entry name" value="PRibGlycinamide_synth_CS"/>
</dbReference>
<protein>
    <recommendedName>
        <fullName evidence="4 14">Phosphoribosylamine--glycine ligase</fullName>
        <ecNumber evidence="4 14">6.3.4.13</ecNumber>
    </recommendedName>
    <alternativeName>
        <fullName evidence="14">GARS</fullName>
    </alternativeName>
    <alternativeName>
        <fullName evidence="12 14">Glycinamide ribonucleotide synthetase</fullName>
    </alternativeName>
    <alternativeName>
        <fullName evidence="13 14">Phosphoribosylglycinamide synthetase</fullName>
    </alternativeName>
</protein>
<dbReference type="GO" id="GO:0006189">
    <property type="term" value="P:'de novo' IMP biosynthetic process"/>
    <property type="evidence" value="ECO:0007669"/>
    <property type="project" value="UniProtKB-UniRule"/>
</dbReference>
<evidence type="ECO:0000256" key="14">
    <source>
        <dbReference type="HAMAP-Rule" id="MF_00138"/>
    </source>
</evidence>
<dbReference type="InterPro" id="IPR037123">
    <property type="entry name" value="PRibGlycinamide_synth_C_sf"/>
</dbReference>
<organism evidence="17 18">
    <name type="scientific">Nitratidesulfovibrio vulgaris (strain DP4)</name>
    <name type="common">Desulfovibrio vulgaris</name>
    <dbReference type="NCBI Taxonomy" id="391774"/>
    <lineage>
        <taxon>Bacteria</taxon>
        <taxon>Pseudomonadati</taxon>
        <taxon>Thermodesulfobacteriota</taxon>
        <taxon>Desulfovibrionia</taxon>
        <taxon>Desulfovibrionales</taxon>
        <taxon>Desulfovibrionaceae</taxon>
        <taxon>Nitratidesulfovibrio</taxon>
    </lineage>
</organism>
<keyword evidence="9 15" id="KW-0067">ATP-binding</keyword>
<dbReference type="Proteomes" id="UP000009173">
    <property type="component" value="Chromosome"/>
</dbReference>
<dbReference type="Pfam" id="PF02844">
    <property type="entry name" value="GARS_N"/>
    <property type="match status" value="1"/>
</dbReference>
<dbReference type="SUPFAM" id="SSF56059">
    <property type="entry name" value="Glutathione synthetase ATP-binding domain-like"/>
    <property type="match status" value="1"/>
</dbReference>
<dbReference type="InterPro" id="IPR011054">
    <property type="entry name" value="Rudment_hybrid_motif"/>
</dbReference>
<dbReference type="Gene3D" id="3.90.600.10">
    <property type="entry name" value="Phosphoribosylglycinamide synthetase, C-terminal domain"/>
    <property type="match status" value="1"/>
</dbReference>
<comment type="cofactor">
    <cofactor evidence="2">
        <name>Mg(2+)</name>
        <dbReference type="ChEBI" id="CHEBI:18420"/>
    </cofactor>
</comment>
<dbReference type="SMART" id="SM01210">
    <property type="entry name" value="GARS_C"/>
    <property type="match status" value="1"/>
</dbReference>
<dbReference type="RefSeq" id="WP_010937795.1">
    <property type="nucleotide sequence ID" value="NC_008751.1"/>
</dbReference>
<dbReference type="GO" id="GO:0009113">
    <property type="term" value="P:purine nucleobase biosynthetic process"/>
    <property type="evidence" value="ECO:0007669"/>
    <property type="project" value="InterPro"/>
</dbReference>
<dbReference type="GO" id="GO:0004637">
    <property type="term" value="F:phosphoribosylamine-glycine ligase activity"/>
    <property type="evidence" value="ECO:0007669"/>
    <property type="project" value="UniProtKB-UniRule"/>
</dbReference>
<dbReference type="EMBL" id="CP000527">
    <property type="protein sequence ID" value="ABM29469.1"/>
    <property type="molecule type" value="Genomic_DNA"/>
</dbReference>
<dbReference type="PANTHER" id="PTHR43472">
    <property type="entry name" value="PHOSPHORIBOSYLAMINE--GLYCINE LIGASE"/>
    <property type="match status" value="1"/>
</dbReference>
<dbReference type="FunFam" id="3.40.50.20:FF:000006">
    <property type="entry name" value="Phosphoribosylamine--glycine ligase, chloroplastic"/>
    <property type="match status" value="1"/>
</dbReference>
<dbReference type="Gene3D" id="3.30.470.20">
    <property type="entry name" value="ATP-grasp fold, B domain"/>
    <property type="match status" value="1"/>
</dbReference>
<dbReference type="SMR" id="A0A0H3AA16"/>
<dbReference type="SUPFAM" id="SSF52440">
    <property type="entry name" value="PreATP-grasp domain"/>
    <property type="match status" value="1"/>
</dbReference>
<dbReference type="NCBIfam" id="TIGR00877">
    <property type="entry name" value="purD"/>
    <property type="match status" value="1"/>
</dbReference>
<gene>
    <name evidence="14" type="primary">purD</name>
    <name evidence="17" type="ordered locus">Dvul_2453</name>
</gene>
<evidence type="ECO:0000256" key="12">
    <source>
        <dbReference type="ARBA" id="ARBA00042242"/>
    </source>
</evidence>
<sequence length="424" mass="44737">MRILIVGSGGREHALAWKLRQSPLVTELFIAPGNGGTALEGTNVPIADDDLPALVAFAREQKIDLVVPGPELPLVLGLKEALVRENIPCFGPNAYAAQLEGSKAFAKNVMRDAGVPTADFAVFDEPADARAYVLEKGAPLVVKADGLAAGKGVVVASTTEEAVAALDEIMGRKAYGRAGDHVVVEECLIGEEASFLCFCDGDTVLPLPSAQDHKAVFDGDKGPNTGGMGAYSPAPVLPASRYDEIIEMVIRPVMREMERRGSPFSGILYAGLMMTAAGPKVLEFNVRFGDPECQPLLMRLDGDLAAIMLACATGRLNEVTLDLKPQTALGVVVAAKGYPGTYPKGMVIEGIQEAEALGDIKVFQAGTRLEDGHTVSTGGRILCVTALGDDLAAAQRRAYEALAHIRMPDCHFRTDIGAKGLGRS</sequence>
<keyword evidence="8 14" id="KW-0658">Purine biosynthesis</keyword>
<dbReference type="InterPro" id="IPR016185">
    <property type="entry name" value="PreATP-grasp_dom_sf"/>
</dbReference>
<dbReference type="AlphaFoldDB" id="A0A0H3AA16"/>
<dbReference type="InterPro" id="IPR000115">
    <property type="entry name" value="PRibGlycinamide_synth"/>
</dbReference>